<comment type="catalytic activity">
    <reaction evidence="1">
        <text>a 4-O-methyl-thymidine in DNA + L-cysteinyl-[protein] = a thymidine in DNA + S-methyl-L-cysteinyl-[protein]</text>
        <dbReference type="Rhea" id="RHEA:53428"/>
        <dbReference type="Rhea" id="RHEA-COMP:10131"/>
        <dbReference type="Rhea" id="RHEA-COMP:10132"/>
        <dbReference type="Rhea" id="RHEA-COMP:13555"/>
        <dbReference type="Rhea" id="RHEA-COMP:13556"/>
        <dbReference type="ChEBI" id="CHEBI:29950"/>
        <dbReference type="ChEBI" id="CHEBI:82612"/>
        <dbReference type="ChEBI" id="CHEBI:137386"/>
        <dbReference type="ChEBI" id="CHEBI:137387"/>
        <dbReference type="EC" id="2.1.1.63"/>
    </reaction>
</comment>
<evidence type="ECO:0000256" key="3">
    <source>
        <dbReference type="ARBA" id="ARBA00022679"/>
    </source>
</evidence>
<evidence type="ECO:0000256" key="6">
    <source>
        <dbReference type="ARBA" id="ARBA00049348"/>
    </source>
</evidence>
<dbReference type="CDD" id="cd06445">
    <property type="entry name" value="ATase"/>
    <property type="match status" value="1"/>
</dbReference>
<dbReference type="PANTHER" id="PTHR10815">
    <property type="entry name" value="METHYLATED-DNA--PROTEIN-CYSTEINE METHYLTRANSFERASE"/>
    <property type="match status" value="1"/>
</dbReference>
<dbReference type="InterPro" id="IPR036631">
    <property type="entry name" value="MGMT_N_sf"/>
</dbReference>
<sequence length="205" mass="21630">MTPPSARLPMADDERSPDEPLWCHSFQTALGRCGLVWSERGIVASLLPDASPALLMRRHPAARRVDTLPAPIAQAVAGISALLAGELRDLRDLVLDERGIPAFRRQVHALTRAIEPGQTRTYGEIAMALGQPGAARAVGRAEGDNPFPPIVPCHRVIGSAAGASVQAAGVLTGFSAPGGVETKRRLLLMEARAAGQLAGDQQPLF</sequence>
<dbReference type="SUPFAM" id="SSF46767">
    <property type="entry name" value="Methylated DNA-protein cysteine methyltransferase, C-terminal domain"/>
    <property type="match status" value="1"/>
</dbReference>
<keyword evidence="2 8" id="KW-0489">Methyltransferase</keyword>
<dbReference type="EC" id="2.1.1.63" evidence="8"/>
<reference evidence="8 9" key="1">
    <citation type="submission" date="2024-09" db="EMBL/GenBank/DDBJ databases">
        <title>Novel species of the genus Pelomonas and Roseateles isolated from streams.</title>
        <authorList>
            <person name="Lu H."/>
        </authorList>
    </citation>
    <scope>NUCLEOTIDE SEQUENCE [LARGE SCALE GENOMIC DNA]</scope>
    <source>
        <strain evidence="8 9">BYS96W</strain>
    </source>
</reference>
<dbReference type="InterPro" id="IPR001497">
    <property type="entry name" value="MethylDNA_cys_MeTrfase_AS"/>
</dbReference>
<dbReference type="Proteomes" id="UP001606305">
    <property type="component" value="Unassembled WGS sequence"/>
</dbReference>
<evidence type="ECO:0000313" key="9">
    <source>
        <dbReference type="Proteomes" id="UP001606305"/>
    </source>
</evidence>
<dbReference type="RefSeq" id="WP_394486763.1">
    <property type="nucleotide sequence ID" value="NZ_JBIGIA010000002.1"/>
</dbReference>
<dbReference type="Pfam" id="PF01035">
    <property type="entry name" value="DNA_binding_1"/>
    <property type="match status" value="1"/>
</dbReference>
<protein>
    <submittedName>
        <fullName evidence="8">Methylated-DNA--[protein]-cysteine S-methyltransferase</fullName>
        <ecNumber evidence="8">2.1.1.63</ecNumber>
    </submittedName>
</protein>
<comment type="catalytic activity">
    <reaction evidence="6">
        <text>a 6-O-methyl-2'-deoxyguanosine in DNA + L-cysteinyl-[protein] = S-methyl-L-cysteinyl-[protein] + a 2'-deoxyguanosine in DNA</text>
        <dbReference type="Rhea" id="RHEA:24000"/>
        <dbReference type="Rhea" id="RHEA-COMP:10131"/>
        <dbReference type="Rhea" id="RHEA-COMP:10132"/>
        <dbReference type="Rhea" id="RHEA-COMP:11367"/>
        <dbReference type="Rhea" id="RHEA-COMP:11368"/>
        <dbReference type="ChEBI" id="CHEBI:29950"/>
        <dbReference type="ChEBI" id="CHEBI:82612"/>
        <dbReference type="ChEBI" id="CHEBI:85445"/>
        <dbReference type="ChEBI" id="CHEBI:85448"/>
        <dbReference type="EC" id="2.1.1.63"/>
    </reaction>
</comment>
<dbReference type="SUPFAM" id="SSF53155">
    <property type="entry name" value="Methylated DNA-protein cysteine methyltransferase domain"/>
    <property type="match status" value="1"/>
</dbReference>
<evidence type="ECO:0000256" key="1">
    <source>
        <dbReference type="ARBA" id="ARBA00001286"/>
    </source>
</evidence>
<feature type="domain" description="Methylated-DNA-[protein]-cysteine S-methyltransferase DNA binding" evidence="7">
    <location>
        <begin position="102"/>
        <end position="191"/>
    </location>
</feature>
<dbReference type="NCBIfam" id="TIGR00589">
    <property type="entry name" value="ogt"/>
    <property type="match status" value="1"/>
</dbReference>
<evidence type="ECO:0000313" key="8">
    <source>
        <dbReference type="EMBL" id="MFG6456066.1"/>
    </source>
</evidence>
<dbReference type="PANTHER" id="PTHR10815:SF5">
    <property type="entry name" value="METHYLATED-DNA--PROTEIN-CYSTEINE METHYLTRANSFERASE"/>
    <property type="match status" value="1"/>
</dbReference>
<evidence type="ECO:0000256" key="4">
    <source>
        <dbReference type="ARBA" id="ARBA00022763"/>
    </source>
</evidence>
<name>A0ABW7G2A0_9BURK</name>
<evidence type="ECO:0000259" key="7">
    <source>
        <dbReference type="Pfam" id="PF01035"/>
    </source>
</evidence>
<dbReference type="EMBL" id="JBIGIA010000002">
    <property type="protein sequence ID" value="MFG6456066.1"/>
    <property type="molecule type" value="Genomic_DNA"/>
</dbReference>
<dbReference type="GO" id="GO:0003908">
    <property type="term" value="F:methylated-DNA-[protein]-cysteine S-methyltransferase activity"/>
    <property type="evidence" value="ECO:0007669"/>
    <property type="project" value="UniProtKB-EC"/>
</dbReference>
<dbReference type="GO" id="GO:0032259">
    <property type="term" value="P:methylation"/>
    <property type="evidence" value="ECO:0007669"/>
    <property type="project" value="UniProtKB-KW"/>
</dbReference>
<dbReference type="InterPro" id="IPR036217">
    <property type="entry name" value="MethylDNA_cys_MeTrfase_DNAb"/>
</dbReference>
<dbReference type="PROSITE" id="PS00374">
    <property type="entry name" value="MGMT"/>
    <property type="match status" value="1"/>
</dbReference>
<proteinExistence type="predicted"/>
<gene>
    <name evidence="8" type="ORF">ACG00X_04400</name>
</gene>
<keyword evidence="9" id="KW-1185">Reference proteome</keyword>
<evidence type="ECO:0000256" key="5">
    <source>
        <dbReference type="ARBA" id="ARBA00023204"/>
    </source>
</evidence>
<keyword evidence="5" id="KW-0234">DNA repair</keyword>
<dbReference type="Gene3D" id="1.10.10.10">
    <property type="entry name" value="Winged helix-like DNA-binding domain superfamily/Winged helix DNA-binding domain"/>
    <property type="match status" value="1"/>
</dbReference>
<keyword evidence="3 8" id="KW-0808">Transferase</keyword>
<organism evidence="8 9">
    <name type="scientific">Pelomonas nitida</name>
    <dbReference type="NCBI Taxonomy" id="3299027"/>
    <lineage>
        <taxon>Bacteria</taxon>
        <taxon>Pseudomonadati</taxon>
        <taxon>Pseudomonadota</taxon>
        <taxon>Betaproteobacteria</taxon>
        <taxon>Burkholderiales</taxon>
        <taxon>Sphaerotilaceae</taxon>
        <taxon>Roseateles</taxon>
    </lineage>
</organism>
<evidence type="ECO:0000256" key="2">
    <source>
        <dbReference type="ARBA" id="ARBA00022603"/>
    </source>
</evidence>
<dbReference type="InterPro" id="IPR014048">
    <property type="entry name" value="MethylDNA_cys_MeTrfase_DNA-bd"/>
</dbReference>
<comment type="caution">
    <text evidence="8">The sequence shown here is derived from an EMBL/GenBank/DDBJ whole genome shotgun (WGS) entry which is preliminary data.</text>
</comment>
<keyword evidence="4" id="KW-0227">DNA damage</keyword>
<accession>A0ABW7G2A0</accession>
<dbReference type="InterPro" id="IPR036388">
    <property type="entry name" value="WH-like_DNA-bd_sf"/>
</dbReference>